<dbReference type="Proteomes" id="UP000474565">
    <property type="component" value="Unassembled WGS sequence"/>
</dbReference>
<dbReference type="RefSeq" id="WP_161018847.1">
    <property type="nucleotide sequence ID" value="NZ_WWCP01000005.1"/>
</dbReference>
<evidence type="ECO:0000313" key="1">
    <source>
        <dbReference type="EMBL" id="MYM81699.1"/>
    </source>
</evidence>
<proteinExistence type="predicted"/>
<name>A0A6L8MGZ3_9BURK</name>
<dbReference type="AlphaFoldDB" id="A0A6L8MGZ3"/>
<dbReference type="EMBL" id="WWCP01000005">
    <property type="protein sequence ID" value="MYM81699.1"/>
    <property type="molecule type" value="Genomic_DNA"/>
</dbReference>
<reference evidence="1 2" key="1">
    <citation type="submission" date="2019-12" db="EMBL/GenBank/DDBJ databases">
        <title>Novel species isolated from a subtropical stream in China.</title>
        <authorList>
            <person name="Lu H."/>
        </authorList>
    </citation>
    <scope>NUCLEOTIDE SEQUENCE [LARGE SCALE GENOMIC DNA]</scope>
    <source>
        <strain evidence="1 2">FT50W</strain>
    </source>
</reference>
<evidence type="ECO:0000313" key="2">
    <source>
        <dbReference type="Proteomes" id="UP000474565"/>
    </source>
</evidence>
<organism evidence="1 2">
    <name type="scientific">Duganella lactea</name>
    <dbReference type="NCBI Taxonomy" id="2692173"/>
    <lineage>
        <taxon>Bacteria</taxon>
        <taxon>Pseudomonadati</taxon>
        <taxon>Pseudomonadota</taxon>
        <taxon>Betaproteobacteria</taxon>
        <taxon>Burkholderiales</taxon>
        <taxon>Oxalobacteraceae</taxon>
        <taxon>Telluria group</taxon>
        <taxon>Duganella</taxon>
    </lineage>
</organism>
<gene>
    <name evidence="1" type="ORF">GTP44_06975</name>
</gene>
<accession>A0A6L8MGZ3</accession>
<dbReference type="InterPro" id="IPR026349">
    <property type="entry name" value="CHP04255"/>
</dbReference>
<protein>
    <submittedName>
        <fullName evidence="1">TIGR04255 family protein</fullName>
    </submittedName>
</protein>
<sequence length="264" mass="29251">MGNKLSNAPVYYTVAQVQFNPVLDLDGYIPAIQSRMREVYFPDFKKEVFQRLDFPVLGTQQGQMVPPTLTTQSRYLFGDMLGRTVFLLESNALTLQTTAYDTFETFSKTLMAGLGILHSALRLDFVERIGLRYLDAVQPSKEGESLREFLVPEVQGLALRGQGTLQQSISETSLATSAGQLISRVVVRNGQLGLPMELSGAPLTIDPRFTQREGLHAIVDTDASFAHREAFDLPNVEVRLTALHDEIVTSFSGTVTDYARAAWA</sequence>
<comment type="caution">
    <text evidence="1">The sequence shown here is derived from an EMBL/GenBank/DDBJ whole genome shotgun (WGS) entry which is preliminary data.</text>
</comment>
<dbReference type="NCBIfam" id="TIGR04255">
    <property type="entry name" value="sporadTIGR04255"/>
    <property type="match status" value="1"/>
</dbReference>